<dbReference type="InterPro" id="IPR000551">
    <property type="entry name" value="MerR-type_HTH_dom"/>
</dbReference>
<protein>
    <submittedName>
        <fullName evidence="6">MerR family transcriptional regulator</fullName>
    </submittedName>
</protein>
<dbReference type="AlphaFoldDB" id="A0A0Q0KM61"/>
<dbReference type="EMBL" id="LCUF01000002">
    <property type="protein sequence ID" value="KQA24519.1"/>
    <property type="molecule type" value="Genomic_DNA"/>
</dbReference>
<dbReference type="InterPro" id="IPR009061">
    <property type="entry name" value="DNA-bd_dom_put_sf"/>
</dbReference>
<dbReference type="RefSeq" id="WP_055027360.1">
    <property type="nucleotide sequence ID" value="NZ_CABMIR010000038.1"/>
</dbReference>
<evidence type="ECO:0000256" key="4">
    <source>
        <dbReference type="SAM" id="Coils"/>
    </source>
</evidence>
<dbReference type="GO" id="GO:0003677">
    <property type="term" value="F:DNA binding"/>
    <property type="evidence" value="ECO:0007669"/>
    <property type="project" value="UniProtKB-KW"/>
</dbReference>
<dbReference type="PANTHER" id="PTHR30204">
    <property type="entry name" value="REDOX-CYCLING DRUG-SENSING TRANSCRIPTIONAL ACTIVATOR SOXR"/>
    <property type="match status" value="1"/>
</dbReference>
<dbReference type="Gene3D" id="1.10.1660.10">
    <property type="match status" value="1"/>
</dbReference>
<evidence type="ECO:0000313" key="6">
    <source>
        <dbReference type="EMBL" id="KQA24519.1"/>
    </source>
</evidence>
<keyword evidence="3" id="KW-0804">Transcription</keyword>
<proteinExistence type="predicted"/>
<evidence type="ECO:0000313" key="8">
    <source>
        <dbReference type="Proteomes" id="UP000050491"/>
    </source>
</evidence>
<name>A0A0Q0KM61_VIBMT</name>
<gene>
    <name evidence="6" type="ORF">AAY55_03115</name>
    <name evidence="7" type="ORF">XV92_10580</name>
</gene>
<dbReference type="InterPro" id="IPR047057">
    <property type="entry name" value="MerR_fam"/>
</dbReference>
<keyword evidence="2" id="KW-0238">DNA-binding</keyword>
<dbReference type="Proteomes" id="UP000050491">
    <property type="component" value="Unassembled WGS sequence"/>
</dbReference>
<dbReference type="SUPFAM" id="SSF46955">
    <property type="entry name" value="Putative DNA-binding domain"/>
    <property type="match status" value="1"/>
</dbReference>
<evidence type="ECO:0000313" key="7">
    <source>
        <dbReference type="EMBL" id="KQB01004.1"/>
    </source>
</evidence>
<dbReference type="OrthoDB" id="9808480at2"/>
<feature type="coiled-coil region" evidence="4">
    <location>
        <begin position="76"/>
        <end position="110"/>
    </location>
</feature>
<evidence type="ECO:0000259" key="5">
    <source>
        <dbReference type="PROSITE" id="PS50937"/>
    </source>
</evidence>
<evidence type="ECO:0000256" key="3">
    <source>
        <dbReference type="ARBA" id="ARBA00023163"/>
    </source>
</evidence>
<reference evidence="8 9" key="1">
    <citation type="journal article" date="2015" name="Genome Biol. Evol.">
        <title>The Dynamics of Genetic Interactions between Vibrio metoecus and Vibrio cholerae, Two Close Relatives Co-Occurring in the Environment.</title>
        <authorList>
            <person name="Orata F.D."/>
            <person name="Kirchberger P.C."/>
            <person name="Meheust R."/>
            <person name="Barlow E.J."/>
            <person name="Tarr C.L."/>
            <person name="Boucher Y."/>
        </authorList>
    </citation>
    <scope>NUCLEOTIDE SEQUENCE [LARGE SCALE GENOMIC DNA]</scope>
    <source>
        <strain evidence="6 9">08-2459</strain>
        <strain evidence="7 8">YB5B04</strain>
    </source>
</reference>
<keyword evidence="4" id="KW-0175">Coiled coil</keyword>
<dbReference type="EMBL" id="LBGP01000013">
    <property type="protein sequence ID" value="KQB01004.1"/>
    <property type="molecule type" value="Genomic_DNA"/>
</dbReference>
<comment type="caution">
    <text evidence="6">The sequence shown here is derived from an EMBL/GenBank/DDBJ whole genome shotgun (WGS) entry which is preliminary data.</text>
</comment>
<dbReference type="Proteomes" id="UP000053724">
    <property type="component" value="Unassembled WGS sequence"/>
</dbReference>
<dbReference type="GO" id="GO:0003700">
    <property type="term" value="F:DNA-binding transcription factor activity"/>
    <property type="evidence" value="ECO:0007669"/>
    <property type="project" value="InterPro"/>
</dbReference>
<dbReference type="PRINTS" id="PR00040">
    <property type="entry name" value="HTHMERR"/>
</dbReference>
<accession>A0A0Q0KM61</accession>
<evidence type="ECO:0000256" key="1">
    <source>
        <dbReference type="ARBA" id="ARBA00023015"/>
    </source>
</evidence>
<dbReference type="PROSITE" id="PS00552">
    <property type="entry name" value="HTH_MERR_1"/>
    <property type="match status" value="1"/>
</dbReference>
<dbReference type="PANTHER" id="PTHR30204:SF94">
    <property type="entry name" value="HEAVY METAL-DEPENDENT TRANSCRIPTIONAL REGULATOR HI_0293-RELATED"/>
    <property type="match status" value="1"/>
</dbReference>
<organism evidence="6 9">
    <name type="scientific">Vibrio metoecus</name>
    <dbReference type="NCBI Taxonomy" id="1481663"/>
    <lineage>
        <taxon>Bacteria</taxon>
        <taxon>Pseudomonadati</taxon>
        <taxon>Pseudomonadota</taxon>
        <taxon>Gammaproteobacteria</taxon>
        <taxon>Vibrionales</taxon>
        <taxon>Vibrionaceae</taxon>
        <taxon>Vibrio</taxon>
    </lineage>
</organism>
<dbReference type="PROSITE" id="PS50937">
    <property type="entry name" value="HTH_MERR_2"/>
    <property type="match status" value="1"/>
</dbReference>
<evidence type="ECO:0000313" key="9">
    <source>
        <dbReference type="Proteomes" id="UP000053724"/>
    </source>
</evidence>
<dbReference type="SMART" id="SM00422">
    <property type="entry name" value="HTH_MERR"/>
    <property type="match status" value="1"/>
</dbReference>
<dbReference type="Pfam" id="PF13411">
    <property type="entry name" value="MerR_1"/>
    <property type="match status" value="1"/>
</dbReference>
<evidence type="ECO:0000256" key="2">
    <source>
        <dbReference type="ARBA" id="ARBA00023125"/>
    </source>
</evidence>
<keyword evidence="1" id="KW-0805">Transcription regulation</keyword>
<dbReference type="PATRIC" id="fig|1481663.12.peg.889"/>
<feature type="domain" description="HTH merR-type" evidence="5">
    <location>
        <begin position="1"/>
        <end position="69"/>
    </location>
</feature>
<sequence>MNIGELAKKTGLAPSKIRFYEKVGLLKTVKRKANGYRTYPPEAVAVLEMIITGQQAGFSLDELGSLLPSDFSQWNHDHLLQTLKQKVADLEEIERRIASNKARLLEVLKEIEAKPENMDCATNAERVMSQFGWDILPHQSSTKEDQ</sequence>